<accession>A0ACD4ZIF5</accession>
<dbReference type="EMBL" id="CP109109">
    <property type="protein sequence ID" value="WSB98159.1"/>
    <property type="molecule type" value="Genomic_DNA"/>
</dbReference>
<reference evidence="1" key="1">
    <citation type="submission" date="2022-10" db="EMBL/GenBank/DDBJ databases">
        <title>The complete genomes of actinobacterial strains from the NBC collection.</title>
        <authorList>
            <person name="Joergensen T.S."/>
            <person name="Alvarez Arevalo M."/>
            <person name="Sterndorff E.B."/>
            <person name="Faurdal D."/>
            <person name="Vuksanovic O."/>
            <person name="Mourched A.-S."/>
            <person name="Charusanti P."/>
            <person name="Shaw S."/>
            <person name="Blin K."/>
            <person name="Weber T."/>
        </authorList>
    </citation>
    <scope>NUCLEOTIDE SEQUENCE</scope>
    <source>
        <strain evidence="1">NBC 01771</strain>
    </source>
</reference>
<keyword evidence="1" id="KW-0436">Ligase</keyword>
<proteinExistence type="predicted"/>
<evidence type="ECO:0000313" key="2">
    <source>
        <dbReference type="Proteomes" id="UP001348369"/>
    </source>
</evidence>
<gene>
    <name evidence="1" type="ORF">OG835_14765</name>
</gene>
<sequence length="425" mass="45036">MAVPPGADAPLIILANFMSPVALDLREHTTLSRWAEQAPRELFLARPGDALVSPVVLSEPFTAYVHTLLGLPHGSVDIITVRDEPGWSTADTVHRSPLAERLRSHVMRYPGARLLPIALDAPTLALADAIGAAVSPLGRAGPAIGAEALAVVSDYNTKAGFRAAAADVGMRLPPGRVCSGGDLPGTVGRMLARYPRVVVKPDRSAGGYGLRFVTRDDPAAGAEDSRGCWIVEEHVPHSAAVSAQFLATFEGPRLVFDGRMDTLGGTFTGYRSPLPGDERTGVRDELNRWGLALGDLLMAQGYVGPYGIDALLGEDGRLYATESNVRRTATTTPHALVGRLTSGNGRTGPNPAWLMATTMPAVPLTFPQALARLRHASLAYEAERGDGAVLHTDRPADGGAWRYLVIATGQERLSELATAVDATLR</sequence>
<evidence type="ECO:0000313" key="1">
    <source>
        <dbReference type="EMBL" id="WSB98159.1"/>
    </source>
</evidence>
<organism evidence="1 2">
    <name type="scientific">Streptomyces scopuliridis</name>
    <dbReference type="NCBI Taxonomy" id="452529"/>
    <lineage>
        <taxon>Bacteria</taxon>
        <taxon>Bacillati</taxon>
        <taxon>Actinomycetota</taxon>
        <taxon>Actinomycetes</taxon>
        <taxon>Kitasatosporales</taxon>
        <taxon>Streptomycetaceae</taxon>
        <taxon>Streptomyces</taxon>
    </lineage>
</organism>
<keyword evidence="2" id="KW-1185">Reference proteome</keyword>
<dbReference type="Proteomes" id="UP001348369">
    <property type="component" value="Chromosome"/>
</dbReference>
<protein>
    <submittedName>
        <fullName evidence="1">Peptide ligase PGM1-related protein</fullName>
    </submittedName>
</protein>
<name>A0ACD4ZIF5_9ACTN</name>